<dbReference type="Proteomes" id="UP001152797">
    <property type="component" value="Unassembled WGS sequence"/>
</dbReference>
<feature type="compositionally biased region" description="Basic residues" evidence="1">
    <location>
        <begin position="245"/>
        <end position="260"/>
    </location>
</feature>
<evidence type="ECO:0000313" key="2">
    <source>
        <dbReference type="EMBL" id="CAI4008860.1"/>
    </source>
</evidence>
<dbReference type="AlphaFoldDB" id="A0A9P1GD05"/>
<evidence type="ECO:0000313" key="3">
    <source>
        <dbReference type="EMBL" id="CAL1162235.1"/>
    </source>
</evidence>
<reference evidence="3" key="2">
    <citation type="submission" date="2024-04" db="EMBL/GenBank/DDBJ databases">
        <authorList>
            <person name="Chen Y."/>
            <person name="Shah S."/>
            <person name="Dougan E. K."/>
            <person name="Thang M."/>
            <person name="Chan C."/>
        </authorList>
    </citation>
    <scope>NUCLEOTIDE SEQUENCE [LARGE SCALE GENOMIC DNA]</scope>
</reference>
<dbReference type="EMBL" id="CAMXCT010004405">
    <property type="protein sequence ID" value="CAI4008860.1"/>
    <property type="molecule type" value="Genomic_DNA"/>
</dbReference>
<protein>
    <submittedName>
        <fullName evidence="4">Nucleolar protein 16</fullName>
    </submittedName>
</protein>
<name>A0A9P1GD05_9DINO</name>
<sequence>MATIKGSLQCENKAPQMSAYTIQNAILQFYTKYRLFPQGLSALVPAVVDWALKHGAIIKKLDKGKPADLAEIPNIAGSRSSTTASSDLGSSEISSVSSTKLARIASQLEALRIAKASKAVKMNETIVVEDDDPNSPHSTGAKHSDPVENENSLERLPPKIRIAQILKNAKMRRLANEVKTTGDRPAKTNAPKDEDVPDFVGRALGDGDVPKTFPLSDQYVNTIKKAKEAMDGCLSEPDSENPHEKSKKPKKGTKTQKKTTKREGKPKGEKVDSSWKYGEIRSSFIKSARGKGMDFNTAKSLWNESREKKELLAGLTLCELKRRKFVDKTCKTNPWS</sequence>
<reference evidence="2" key="1">
    <citation type="submission" date="2022-10" db="EMBL/GenBank/DDBJ databases">
        <authorList>
            <person name="Chen Y."/>
            <person name="Dougan E. K."/>
            <person name="Chan C."/>
            <person name="Rhodes N."/>
            <person name="Thang M."/>
        </authorList>
    </citation>
    <scope>NUCLEOTIDE SEQUENCE</scope>
</reference>
<organism evidence="2">
    <name type="scientific">Cladocopium goreaui</name>
    <dbReference type="NCBI Taxonomy" id="2562237"/>
    <lineage>
        <taxon>Eukaryota</taxon>
        <taxon>Sar</taxon>
        <taxon>Alveolata</taxon>
        <taxon>Dinophyceae</taxon>
        <taxon>Suessiales</taxon>
        <taxon>Symbiodiniaceae</taxon>
        <taxon>Cladocopium</taxon>
    </lineage>
</organism>
<feature type="region of interest" description="Disordered" evidence="1">
    <location>
        <begin position="230"/>
        <end position="274"/>
    </location>
</feature>
<feature type="compositionally biased region" description="Basic and acidic residues" evidence="1">
    <location>
        <begin position="177"/>
        <end position="194"/>
    </location>
</feature>
<feature type="region of interest" description="Disordered" evidence="1">
    <location>
        <begin position="125"/>
        <end position="159"/>
    </location>
</feature>
<accession>A0A9P1GD05</accession>
<evidence type="ECO:0000313" key="5">
    <source>
        <dbReference type="Proteomes" id="UP001152797"/>
    </source>
</evidence>
<keyword evidence="5" id="KW-1185">Reference proteome</keyword>
<comment type="caution">
    <text evidence="2">The sequence shown here is derived from an EMBL/GenBank/DDBJ whole genome shotgun (WGS) entry which is preliminary data.</text>
</comment>
<feature type="compositionally biased region" description="Basic and acidic residues" evidence="1">
    <location>
        <begin position="261"/>
        <end position="273"/>
    </location>
</feature>
<dbReference type="EMBL" id="CAMXCT030004405">
    <property type="protein sequence ID" value="CAL4796172.1"/>
    <property type="molecule type" value="Genomic_DNA"/>
</dbReference>
<proteinExistence type="predicted"/>
<evidence type="ECO:0000313" key="4">
    <source>
        <dbReference type="EMBL" id="CAL4796172.1"/>
    </source>
</evidence>
<evidence type="ECO:0000256" key="1">
    <source>
        <dbReference type="SAM" id="MobiDB-lite"/>
    </source>
</evidence>
<gene>
    <name evidence="2" type="ORF">C1SCF055_LOCUS34258</name>
</gene>
<dbReference type="EMBL" id="CAMXCT020004405">
    <property type="protein sequence ID" value="CAL1162235.1"/>
    <property type="molecule type" value="Genomic_DNA"/>
</dbReference>
<feature type="compositionally biased region" description="Basic and acidic residues" evidence="1">
    <location>
        <begin position="142"/>
        <end position="157"/>
    </location>
</feature>
<feature type="region of interest" description="Disordered" evidence="1">
    <location>
        <begin position="177"/>
        <end position="200"/>
    </location>
</feature>